<dbReference type="InterPro" id="IPR036388">
    <property type="entry name" value="WH-like_DNA-bd_sf"/>
</dbReference>
<dbReference type="PANTHER" id="PTHR37318">
    <property type="entry name" value="BSL7504 PROTEIN"/>
    <property type="match status" value="1"/>
</dbReference>
<dbReference type="EMBL" id="WSTA01000006">
    <property type="protein sequence ID" value="MWB97398.1"/>
    <property type="molecule type" value="Genomic_DNA"/>
</dbReference>
<dbReference type="Pfam" id="PF13601">
    <property type="entry name" value="HTH_34"/>
    <property type="match status" value="1"/>
</dbReference>
<evidence type="ECO:0000313" key="3">
    <source>
        <dbReference type="Proteomes" id="UP000438182"/>
    </source>
</evidence>
<comment type="caution">
    <text evidence="2">The sequence shown here is derived from an EMBL/GenBank/DDBJ whole genome shotgun (WGS) entry which is preliminary data.</text>
</comment>
<feature type="domain" description="Winged helix DNA-binding" evidence="1">
    <location>
        <begin position="16"/>
        <end position="94"/>
    </location>
</feature>
<keyword evidence="3" id="KW-1185">Reference proteome</keyword>
<dbReference type="InterPro" id="IPR027395">
    <property type="entry name" value="WH_DNA-bd_dom"/>
</dbReference>
<dbReference type="InterPro" id="IPR036390">
    <property type="entry name" value="WH_DNA-bd_sf"/>
</dbReference>
<accession>A0A6I4NSD3</accession>
<dbReference type="PANTHER" id="PTHR37318:SF1">
    <property type="entry name" value="BSL7504 PROTEIN"/>
    <property type="match status" value="1"/>
</dbReference>
<dbReference type="Proteomes" id="UP000438182">
    <property type="component" value="Unassembled WGS sequence"/>
</dbReference>
<dbReference type="AlphaFoldDB" id="A0A6I4NSD3"/>
<name>A0A6I4NSD3_9MICO</name>
<protein>
    <submittedName>
        <fullName evidence="2">Transcriptional regulator</fullName>
    </submittedName>
</protein>
<organism evidence="2 3">
    <name type="scientific">Agromyces seonyuensis</name>
    <dbReference type="NCBI Taxonomy" id="2662446"/>
    <lineage>
        <taxon>Bacteria</taxon>
        <taxon>Bacillati</taxon>
        <taxon>Actinomycetota</taxon>
        <taxon>Actinomycetes</taxon>
        <taxon>Micrococcales</taxon>
        <taxon>Microbacteriaceae</taxon>
        <taxon>Agromyces</taxon>
    </lineage>
</organism>
<dbReference type="Gene3D" id="1.10.10.10">
    <property type="entry name" value="Winged helix-like DNA-binding domain superfamily/Winged helix DNA-binding domain"/>
    <property type="match status" value="1"/>
</dbReference>
<sequence>MPHPRHRLDDAFQTPVRFSLMAALDTRAELDFRTLRDLIETDDPALSKAISYLENLRYVKVTKGYAGNRPRTWVVATSRGIDAFRRHFAALQEIARGRSEPVD</sequence>
<evidence type="ECO:0000313" key="2">
    <source>
        <dbReference type="EMBL" id="MWB97398.1"/>
    </source>
</evidence>
<evidence type="ECO:0000259" key="1">
    <source>
        <dbReference type="Pfam" id="PF13601"/>
    </source>
</evidence>
<dbReference type="SUPFAM" id="SSF46785">
    <property type="entry name" value="Winged helix' DNA-binding domain"/>
    <property type="match status" value="1"/>
</dbReference>
<reference evidence="2 3" key="1">
    <citation type="submission" date="2019-12" db="EMBL/GenBank/DDBJ databases">
        <authorList>
            <person name="Kim Y.S."/>
        </authorList>
    </citation>
    <scope>NUCLEOTIDE SEQUENCE [LARGE SCALE GENOMIC DNA]</scope>
    <source>
        <strain evidence="2 3">MMS17-SY077</strain>
    </source>
</reference>
<gene>
    <name evidence="2" type="ORF">GB864_02335</name>
</gene>
<proteinExistence type="predicted"/>